<dbReference type="GO" id="GO:0016829">
    <property type="term" value="F:lyase activity"/>
    <property type="evidence" value="ECO:0007669"/>
    <property type="project" value="UniProtKB-KW"/>
</dbReference>
<proteinExistence type="inferred from homology"/>
<dbReference type="GO" id="GO:0008233">
    <property type="term" value="F:peptidase activity"/>
    <property type="evidence" value="ECO:0007669"/>
    <property type="project" value="UniProtKB-KW"/>
</dbReference>
<evidence type="ECO:0000256" key="4">
    <source>
        <dbReference type="ARBA" id="ARBA00022801"/>
    </source>
</evidence>
<reference evidence="9 10" key="1">
    <citation type="submission" date="2019-02" db="EMBL/GenBank/DDBJ databases">
        <title>Deep-cultivation of Planctomycetes and their phenomic and genomic characterization uncovers novel biology.</title>
        <authorList>
            <person name="Wiegand S."/>
            <person name="Jogler M."/>
            <person name="Boedeker C."/>
            <person name="Pinto D."/>
            <person name="Vollmers J."/>
            <person name="Rivas-Marin E."/>
            <person name="Kohn T."/>
            <person name="Peeters S.H."/>
            <person name="Heuer A."/>
            <person name="Rast P."/>
            <person name="Oberbeckmann S."/>
            <person name="Bunk B."/>
            <person name="Jeske O."/>
            <person name="Meyerdierks A."/>
            <person name="Storesund J.E."/>
            <person name="Kallscheuer N."/>
            <person name="Luecker S."/>
            <person name="Lage O.M."/>
            <person name="Pohl T."/>
            <person name="Merkel B.J."/>
            <person name="Hornburger P."/>
            <person name="Mueller R.-W."/>
            <person name="Bruemmer F."/>
            <person name="Labrenz M."/>
            <person name="Spormann A.M."/>
            <person name="Op den Camp H."/>
            <person name="Overmann J."/>
            <person name="Amann R."/>
            <person name="Jetten M.S.M."/>
            <person name="Mascher T."/>
            <person name="Medema M.H."/>
            <person name="Devos D.P."/>
            <person name="Kaster A.-K."/>
            <person name="Ovreas L."/>
            <person name="Rohde M."/>
            <person name="Galperin M.Y."/>
            <person name="Jogler C."/>
        </authorList>
    </citation>
    <scope>NUCLEOTIDE SEQUENCE [LARGE SCALE GENOMIC DNA]</scope>
    <source>
        <strain evidence="9 10">Spb1</strain>
    </source>
</reference>
<evidence type="ECO:0000256" key="3">
    <source>
        <dbReference type="ARBA" id="ARBA00022763"/>
    </source>
</evidence>
<accession>A0A518GN63</accession>
<dbReference type="Pfam" id="PF02586">
    <property type="entry name" value="SRAP"/>
    <property type="match status" value="1"/>
</dbReference>
<dbReference type="GO" id="GO:0006508">
    <property type="term" value="P:proteolysis"/>
    <property type="evidence" value="ECO:0007669"/>
    <property type="project" value="UniProtKB-KW"/>
</dbReference>
<evidence type="ECO:0000256" key="8">
    <source>
        <dbReference type="RuleBase" id="RU364100"/>
    </source>
</evidence>
<evidence type="ECO:0000256" key="6">
    <source>
        <dbReference type="ARBA" id="ARBA00023125"/>
    </source>
</evidence>
<evidence type="ECO:0000256" key="2">
    <source>
        <dbReference type="ARBA" id="ARBA00022670"/>
    </source>
</evidence>
<evidence type="ECO:0000256" key="1">
    <source>
        <dbReference type="ARBA" id="ARBA00008136"/>
    </source>
</evidence>
<dbReference type="PANTHER" id="PTHR13604:SF0">
    <property type="entry name" value="ABASIC SITE PROCESSING PROTEIN HMCES"/>
    <property type="match status" value="1"/>
</dbReference>
<organism evidence="9 10">
    <name type="scientific">Planctopirus ephydatiae</name>
    <dbReference type="NCBI Taxonomy" id="2528019"/>
    <lineage>
        <taxon>Bacteria</taxon>
        <taxon>Pseudomonadati</taxon>
        <taxon>Planctomycetota</taxon>
        <taxon>Planctomycetia</taxon>
        <taxon>Planctomycetales</taxon>
        <taxon>Planctomycetaceae</taxon>
        <taxon>Planctopirus</taxon>
    </lineage>
</organism>
<evidence type="ECO:0000313" key="9">
    <source>
        <dbReference type="EMBL" id="QDV30058.1"/>
    </source>
</evidence>
<keyword evidence="3" id="KW-0227">DNA damage</keyword>
<gene>
    <name evidence="9" type="primary">yedK_1</name>
    <name evidence="9" type="ORF">Spb1_19850</name>
</gene>
<evidence type="ECO:0000256" key="5">
    <source>
        <dbReference type="ARBA" id="ARBA00023124"/>
    </source>
</evidence>
<comment type="similarity">
    <text evidence="1 8">Belongs to the SOS response-associated peptidase family.</text>
</comment>
<dbReference type="InterPro" id="IPR003738">
    <property type="entry name" value="SRAP"/>
</dbReference>
<dbReference type="PANTHER" id="PTHR13604">
    <property type="entry name" value="DC12-RELATED"/>
    <property type="match status" value="1"/>
</dbReference>
<dbReference type="Proteomes" id="UP000315349">
    <property type="component" value="Chromosome"/>
</dbReference>
<protein>
    <recommendedName>
        <fullName evidence="8">Abasic site processing protein</fullName>
        <ecNumber evidence="8">3.4.-.-</ecNumber>
    </recommendedName>
</protein>
<dbReference type="GO" id="GO:0003697">
    <property type="term" value="F:single-stranded DNA binding"/>
    <property type="evidence" value="ECO:0007669"/>
    <property type="project" value="InterPro"/>
</dbReference>
<keyword evidence="2 8" id="KW-0645">Protease</keyword>
<dbReference type="EMBL" id="CP036299">
    <property type="protein sequence ID" value="QDV30058.1"/>
    <property type="molecule type" value="Genomic_DNA"/>
</dbReference>
<keyword evidence="7" id="KW-0456">Lyase</keyword>
<dbReference type="GO" id="GO:0106300">
    <property type="term" value="P:protein-DNA covalent cross-linking repair"/>
    <property type="evidence" value="ECO:0007669"/>
    <property type="project" value="InterPro"/>
</dbReference>
<dbReference type="EC" id="3.4.-.-" evidence="8"/>
<dbReference type="Gene3D" id="3.90.1680.10">
    <property type="entry name" value="SOS response associated peptidase-like"/>
    <property type="match status" value="1"/>
</dbReference>
<dbReference type="InterPro" id="IPR036590">
    <property type="entry name" value="SRAP-like"/>
</dbReference>
<dbReference type="RefSeq" id="WP_145298807.1">
    <property type="nucleotide sequence ID" value="NZ_CP036299.1"/>
</dbReference>
<keyword evidence="5" id="KW-0190">Covalent protein-DNA linkage</keyword>
<sequence>MCGRYTLRTHLNQLLQLYAAQSQVEWEPRYNIAPTQQVAAVRSIPDSTSRELVLLRWGLVPAWADDLKIGNHMINARAETLAEKPSFKTALRRRRCLVLADGFYEWRQEGKIKQPLFTRMKDAKPFAFAGLWERWTKSGTPIETCTIITTSANTLMSELHDRMPAILSQAAADVWLDQDIEQPEPLLSLLGPYPDDEMEAYPVSTLVNSPKNESSECIVPIASK</sequence>
<evidence type="ECO:0000256" key="7">
    <source>
        <dbReference type="ARBA" id="ARBA00023239"/>
    </source>
</evidence>
<dbReference type="OrthoDB" id="9782620at2"/>
<name>A0A518GN63_9PLAN</name>
<evidence type="ECO:0000313" key="10">
    <source>
        <dbReference type="Proteomes" id="UP000315349"/>
    </source>
</evidence>
<keyword evidence="4 8" id="KW-0378">Hydrolase</keyword>
<keyword evidence="6" id="KW-0238">DNA-binding</keyword>
<dbReference type="SUPFAM" id="SSF143081">
    <property type="entry name" value="BB1717-like"/>
    <property type="match status" value="1"/>
</dbReference>
<keyword evidence="10" id="KW-1185">Reference proteome</keyword>
<dbReference type="AlphaFoldDB" id="A0A518GN63"/>
<dbReference type="KEGG" id="peh:Spb1_19850"/>